<dbReference type="OrthoDB" id="131038at2157"/>
<dbReference type="Pfam" id="PF00534">
    <property type="entry name" value="Glycos_transf_1"/>
    <property type="match status" value="1"/>
</dbReference>
<dbReference type="GO" id="GO:0016757">
    <property type="term" value="F:glycosyltransferase activity"/>
    <property type="evidence" value="ECO:0007669"/>
    <property type="project" value="InterPro"/>
</dbReference>
<dbReference type="Gene3D" id="3.40.50.2000">
    <property type="entry name" value="Glycogen Phosphorylase B"/>
    <property type="match status" value="2"/>
</dbReference>
<dbReference type="Proteomes" id="UP000218615">
    <property type="component" value="Unassembled WGS sequence"/>
</dbReference>
<proteinExistence type="predicted"/>
<evidence type="ECO:0000259" key="2">
    <source>
        <dbReference type="Pfam" id="PF00534"/>
    </source>
</evidence>
<sequence length="382" mass="43541">MQNVKVCIVGPSKHFLSGISYFIMRLANSLSASCSVSVICYRNLLPRFLFPGRAHVGKEISNLEFSPAVQVYDGMDYNNPVTWYRAYCHLRRTKPDIIILQWWTSSVSHMHLLMKIMGLSLRSRLVIDFHEVVDPLEESIFPLRLYSRLMGKILRKDLDTYIVHSTSDKFLVAKRYGIDAQKIHVIPHGLYDHYGRVMDAKKARELLSIKEELVILSFGLIRRYKGVPYLIKAFEQLPESIVKRSRLLIVGEMWEDGEELLCQIKSSPFTEKITLVDEYVPDSKVPVYFSAANIVVLPYTRASQSGIAHIAMSFGKPVIASDVGGLKESLGRYAGAIFVPPMDSDEIKKKLLLNLKSEKIYNPPALGWNKISDQYLKVVLRQ</sequence>
<keyword evidence="5" id="KW-1185">Reference proteome</keyword>
<feature type="domain" description="Glycosyltransferase subfamily 4-like N-terminal" evidence="3">
    <location>
        <begin position="17"/>
        <end position="189"/>
    </location>
</feature>
<dbReference type="InterPro" id="IPR001296">
    <property type="entry name" value="Glyco_trans_1"/>
</dbReference>
<dbReference type="PANTHER" id="PTHR46401">
    <property type="entry name" value="GLYCOSYLTRANSFERASE WBBK-RELATED"/>
    <property type="match status" value="1"/>
</dbReference>
<evidence type="ECO:0000256" key="1">
    <source>
        <dbReference type="ARBA" id="ARBA00022679"/>
    </source>
</evidence>
<reference evidence="5" key="1">
    <citation type="submission" date="2017-06" db="EMBL/GenBank/DDBJ databases">
        <authorList>
            <person name="Cremers G."/>
        </authorList>
    </citation>
    <scope>NUCLEOTIDE SEQUENCE [LARGE SCALE GENOMIC DNA]</scope>
</reference>
<protein>
    <submittedName>
        <fullName evidence="4">Lipopolysaccharide transferase family protein</fullName>
    </submittedName>
</protein>
<evidence type="ECO:0000313" key="4">
    <source>
        <dbReference type="EMBL" id="SNQ62998.1"/>
    </source>
</evidence>
<dbReference type="AlphaFoldDB" id="A0A284VUW9"/>
<dbReference type="PANTHER" id="PTHR46401:SF2">
    <property type="entry name" value="GLYCOSYLTRANSFERASE WBBK-RELATED"/>
    <property type="match status" value="1"/>
</dbReference>
<dbReference type="RefSeq" id="WP_096207479.1">
    <property type="nucleotide sequence ID" value="NZ_FZMP01000250.1"/>
</dbReference>
<evidence type="ECO:0000259" key="3">
    <source>
        <dbReference type="Pfam" id="PF13439"/>
    </source>
</evidence>
<gene>
    <name evidence="4" type="ORF">MNV_990039</name>
</gene>
<accession>A0A284VUW9</accession>
<evidence type="ECO:0000313" key="5">
    <source>
        <dbReference type="Proteomes" id="UP000218615"/>
    </source>
</evidence>
<keyword evidence="1 4" id="KW-0808">Transferase</keyword>
<dbReference type="Pfam" id="PF13439">
    <property type="entry name" value="Glyco_transf_4"/>
    <property type="match status" value="1"/>
</dbReference>
<name>A0A284VUW9_9EURY</name>
<dbReference type="InterPro" id="IPR028098">
    <property type="entry name" value="Glyco_trans_4-like_N"/>
</dbReference>
<dbReference type="EMBL" id="FZMP01000250">
    <property type="protein sequence ID" value="SNQ62998.1"/>
    <property type="molecule type" value="Genomic_DNA"/>
</dbReference>
<feature type="domain" description="Glycosyl transferase family 1" evidence="2">
    <location>
        <begin position="204"/>
        <end position="359"/>
    </location>
</feature>
<organism evidence="4 5">
    <name type="scientific">Candidatus Methanoperedens nitratireducens</name>
    <dbReference type="NCBI Taxonomy" id="1392998"/>
    <lineage>
        <taxon>Archaea</taxon>
        <taxon>Methanobacteriati</taxon>
        <taxon>Methanobacteriota</taxon>
        <taxon>Stenosarchaea group</taxon>
        <taxon>Methanomicrobia</taxon>
        <taxon>Methanosarcinales</taxon>
        <taxon>ANME-2 cluster</taxon>
        <taxon>Candidatus Methanoperedentaceae</taxon>
        <taxon>Candidatus Methanoperedens</taxon>
    </lineage>
</organism>
<dbReference type="SUPFAM" id="SSF53756">
    <property type="entry name" value="UDP-Glycosyltransferase/glycogen phosphorylase"/>
    <property type="match status" value="1"/>
</dbReference>